<protein>
    <submittedName>
        <fullName evidence="2">Uncharacterized protein</fullName>
    </submittedName>
</protein>
<dbReference type="Pfam" id="PF09694">
    <property type="entry name" value="Gcw_chp"/>
    <property type="match status" value="1"/>
</dbReference>
<dbReference type="OrthoDB" id="9793561at2"/>
<feature type="signal peptide" evidence="1">
    <location>
        <begin position="1"/>
        <end position="26"/>
    </location>
</feature>
<dbReference type="RefSeq" id="WP_155441521.1">
    <property type="nucleotide sequence ID" value="NZ_WNLA01000021.1"/>
</dbReference>
<proteinExistence type="predicted"/>
<keyword evidence="1" id="KW-0732">Signal</keyword>
<feature type="chain" id="PRO_5027026732" evidence="1">
    <location>
        <begin position="27"/>
        <end position="271"/>
    </location>
</feature>
<dbReference type="Proteomes" id="UP000484015">
    <property type="component" value="Unassembled WGS sequence"/>
</dbReference>
<dbReference type="EMBL" id="WNLA01000021">
    <property type="protein sequence ID" value="MTW05168.1"/>
    <property type="molecule type" value="Genomic_DNA"/>
</dbReference>
<gene>
    <name evidence="2" type="ORF">GM668_24125</name>
</gene>
<dbReference type="AlphaFoldDB" id="A0A6L6Q7G8"/>
<evidence type="ECO:0000313" key="3">
    <source>
        <dbReference type="Proteomes" id="UP000484015"/>
    </source>
</evidence>
<reference evidence="2 3" key="1">
    <citation type="submission" date="2019-11" db="EMBL/GenBank/DDBJ databases">
        <title>Type strains purchased from KCTC, JCM and DSMZ.</title>
        <authorList>
            <person name="Lu H."/>
        </authorList>
    </citation>
    <scope>NUCLEOTIDE SEQUENCE [LARGE SCALE GENOMIC DNA]</scope>
    <source>
        <strain evidence="2 3">KCTC 42409</strain>
    </source>
</reference>
<sequence length="271" mass="29383">MQLQLQRYAVLCSLLTSVFPMHSAVAADTPEPGWSSSGNVTLVSDYVFRGVSPTQGKPMAQMNLDFTHSDGAYAGLFGSGVSHAAYNNGSGTEIDVYGGYRATVAADTTIDAGLVTYWFPGAHYAAAGRDIKYHTQEWKLGVNVGAFNVYGWVSSSSAWFGFAVDPVTGKYHSTRGTGYIEANWNPELRPGTVLNLHAGRQVVRHLDGFNYFDVKIGVTQTWGNWAVSANATHNSGKAERGGAPYWRFFNADGTYENVAGSRFFVTAARNF</sequence>
<name>A0A6L6Q7G8_9BURK</name>
<accession>A0A6L6Q7G8</accession>
<dbReference type="InterPro" id="IPR010239">
    <property type="entry name" value="CHP02001"/>
</dbReference>
<evidence type="ECO:0000256" key="1">
    <source>
        <dbReference type="SAM" id="SignalP"/>
    </source>
</evidence>
<evidence type="ECO:0000313" key="2">
    <source>
        <dbReference type="EMBL" id="MTW05168.1"/>
    </source>
</evidence>
<organism evidence="2 3">
    <name type="scientific">Pseudoduganella ginsengisoli</name>
    <dbReference type="NCBI Taxonomy" id="1462440"/>
    <lineage>
        <taxon>Bacteria</taxon>
        <taxon>Pseudomonadati</taxon>
        <taxon>Pseudomonadota</taxon>
        <taxon>Betaproteobacteria</taxon>
        <taxon>Burkholderiales</taxon>
        <taxon>Oxalobacteraceae</taxon>
        <taxon>Telluria group</taxon>
        <taxon>Pseudoduganella</taxon>
    </lineage>
</organism>
<dbReference type="NCBIfam" id="TIGR02001">
    <property type="entry name" value="gcw_chp"/>
    <property type="match status" value="1"/>
</dbReference>
<keyword evidence="3" id="KW-1185">Reference proteome</keyword>
<comment type="caution">
    <text evidence="2">The sequence shown here is derived from an EMBL/GenBank/DDBJ whole genome shotgun (WGS) entry which is preliminary data.</text>
</comment>